<keyword evidence="8" id="KW-1185">Reference proteome</keyword>
<protein>
    <submittedName>
        <fullName evidence="7">Lactate dehydrogenase-like protein</fullName>
    </submittedName>
</protein>
<evidence type="ECO:0000313" key="7">
    <source>
        <dbReference type="EMBL" id="CDF77912.1"/>
    </source>
</evidence>
<dbReference type="Gene3D" id="3.40.50.720">
    <property type="entry name" value="NAD(P)-binding Rossmann-like Domain"/>
    <property type="match status" value="2"/>
</dbReference>
<feature type="domain" description="D-isomer specific 2-hydroxyacid dehydrogenase NAD-binding" evidence="6">
    <location>
        <begin position="140"/>
        <end position="243"/>
    </location>
</feature>
<dbReference type="InterPro" id="IPR006140">
    <property type="entry name" value="D-isomer_DH_NAD-bd"/>
</dbReference>
<accession>T2KGI8</accession>
<evidence type="ECO:0000256" key="2">
    <source>
        <dbReference type="ARBA" id="ARBA00023002"/>
    </source>
</evidence>
<evidence type="ECO:0000313" key="8">
    <source>
        <dbReference type="Proteomes" id="UP000016160"/>
    </source>
</evidence>
<dbReference type="RefSeq" id="WP_038526382.1">
    <property type="nucleotide sequence ID" value="NZ_HG315671.1"/>
</dbReference>
<dbReference type="PANTHER" id="PTHR43761:SF1">
    <property type="entry name" value="D-ISOMER SPECIFIC 2-HYDROXYACID DEHYDROGENASE CATALYTIC DOMAIN-CONTAINING PROTEIN-RELATED"/>
    <property type="match status" value="1"/>
</dbReference>
<sequence length="312" mass="34420">MFKKLVAIEPISLILSAEKKLQSLAEDVILYEDMPSSVNEIVERIGDADAVLLSYTTTLSKDAIAQCPNIAYIGMCCSLYTPESANVDIEYANSRDITVTGIRDYGDEGVVEYVISELVSALHGFGVNPNGSQRTPWNGLPSEITGLKAGIVGLGKSGGMIADALHFFGADVSYFSRTRKPEAEAKGYTYLPLQELLSENEVVITCLNKNTILLHDAEFKAFGNHKILFNTGLSPAWDEQPFNVWLNEDNRVYCDTLGALGDKALFEHPHVNCVNISVGRTKQAFDRLSEKVIHNIEHFLKEEYALTCSDMN</sequence>
<dbReference type="InterPro" id="IPR050418">
    <property type="entry name" value="D-iso_2-hydroxyacid_DH_PdxB"/>
</dbReference>
<organism evidence="7 8">
    <name type="scientific">Formosa agariphila (strain DSM 15362 / KCTC 12365 / LMG 23005 / KMM 3901 / M-2Alg 35-1)</name>
    <dbReference type="NCBI Taxonomy" id="1347342"/>
    <lineage>
        <taxon>Bacteria</taxon>
        <taxon>Pseudomonadati</taxon>
        <taxon>Bacteroidota</taxon>
        <taxon>Flavobacteriia</taxon>
        <taxon>Flavobacteriales</taxon>
        <taxon>Flavobacteriaceae</taxon>
        <taxon>Formosa</taxon>
    </lineage>
</organism>
<feature type="domain" description="D-isomer specific 2-hydroxyacid dehydrogenase catalytic" evidence="5">
    <location>
        <begin position="17"/>
        <end position="304"/>
    </location>
</feature>
<dbReference type="OrthoDB" id="9805416at2"/>
<dbReference type="Proteomes" id="UP000016160">
    <property type="component" value="Chromosome"/>
</dbReference>
<keyword evidence="3" id="KW-0520">NAD</keyword>
<evidence type="ECO:0000256" key="3">
    <source>
        <dbReference type="ARBA" id="ARBA00023027"/>
    </source>
</evidence>
<dbReference type="AlphaFoldDB" id="T2KGI8"/>
<gene>
    <name evidence="7" type="ORF">BN863_2000</name>
</gene>
<name>T2KGI8_FORAG</name>
<dbReference type="STRING" id="1347342.BN863_2000"/>
<dbReference type="Pfam" id="PF02826">
    <property type="entry name" value="2-Hacid_dh_C"/>
    <property type="match status" value="1"/>
</dbReference>
<keyword evidence="2 4" id="KW-0560">Oxidoreductase</keyword>
<evidence type="ECO:0000259" key="6">
    <source>
        <dbReference type="Pfam" id="PF02826"/>
    </source>
</evidence>
<dbReference type="PATRIC" id="fig|1347342.6.peg.203"/>
<comment type="similarity">
    <text evidence="1 4">Belongs to the D-isomer specific 2-hydroxyacid dehydrogenase family.</text>
</comment>
<dbReference type="Pfam" id="PF00389">
    <property type="entry name" value="2-Hacid_dh"/>
    <property type="match status" value="1"/>
</dbReference>
<dbReference type="SUPFAM" id="SSF52283">
    <property type="entry name" value="Formate/glycerate dehydrogenase catalytic domain-like"/>
    <property type="match status" value="1"/>
</dbReference>
<dbReference type="eggNOG" id="COG1052">
    <property type="taxonomic scope" value="Bacteria"/>
</dbReference>
<reference evidence="7 8" key="1">
    <citation type="journal article" date="2013" name="Appl. Environ. Microbiol.">
        <title>The genome of the alga-associated marine flavobacterium Formosa agariphila KMM 3901T reveals a broad potential for degradation of algal polysaccharides.</title>
        <authorList>
            <person name="Mann A.J."/>
            <person name="Hahnke R.L."/>
            <person name="Huang S."/>
            <person name="Werner J."/>
            <person name="Xing P."/>
            <person name="Barbeyron T."/>
            <person name="Huettel B."/>
            <person name="Stueber K."/>
            <person name="Reinhardt R."/>
            <person name="Harder J."/>
            <person name="Gloeckner F.O."/>
            <person name="Amann R.I."/>
            <person name="Teeling H."/>
        </authorList>
    </citation>
    <scope>NUCLEOTIDE SEQUENCE [LARGE SCALE GENOMIC DNA]</scope>
    <source>
        <strain evidence="8">DSM 15362 / KCTC 12365 / LMG 23005 / KMM 3901</strain>
    </source>
</reference>
<evidence type="ECO:0000259" key="5">
    <source>
        <dbReference type="Pfam" id="PF00389"/>
    </source>
</evidence>
<dbReference type="GO" id="GO:0051287">
    <property type="term" value="F:NAD binding"/>
    <property type="evidence" value="ECO:0007669"/>
    <property type="project" value="InterPro"/>
</dbReference>
<dbReference type="PANTHER" id="PTHR43761">
    <property type="entry name" value="D-ISOMER SPECIFIC 2-HYDROXYACID DEHYDROGENASE FAMILY PROTEIN (AFU_ORTHOLOGUE AFUA_1G13630)"/>
    <property type="match status" value="1"/>
</dbReference>
<evidence type="ECO:0000256" key="1">
    <source>
        <dbReference type="ARBA" id="ARBA00005854"/>
    </source>
</evidence>
<evidence type="ECO:0000256" key="4">
    <source>
        <dbReference type="RuleBase" id="RU003719"/>
    </source>
</evidence>
<dbReference type="EMBL" id="HG315671">
    <property type="protein sequence ID" value="CDF77912.1"/>
    <property type="molecule type" value="Genomic_DNA"/>
</dbReference>
<dbReference type="InterPro" id="IPR006139">
    <property type="entry name" value="D-isomer_2_OHA_DH_cat_dom"/>
</dbReference>
<dbReference type="SUPFAM" id="SSF51735">
    <property type="entry name" value="NAD(P)-binding Rossmann-fold domains"/>
    <property type="match status" value="1"/>
</dbReference>
<dbReference type="HOGENOM" id="CLU_019796_1_3_10"/>
<proteinExistence type="inferred from homology"/>
<dbReference type="GO" id="GO:0016616">
    <property type="term" value="F:oxidoreductase activity, acting on the CH-OH group of donors, NAD or NADP as acceptor"/>
    <property type="evidence" value="ECO:0007669"/>
    <property type="project" value="InterPro"/>
</dbReference>
<dbReference type="InterPro" id="IPR036291">
    <property type="entry name" value="NAD(P)-bd_dom_sf"/>
</dbReference>